<accession>A0A411YAJ3</accession>
<evidence type="ECO:0000256" key="2">
    <source>
        <dbReference type="ARBA" id="ARBA00022605"/>
    </source>
</evidence>
<comment type="similarity">
    <text evidence="8">In the C-terminal section; belongs to the anthranilate phosphoribosyltransferase family.</text>
</comment>
<feature type="domain" description="Glycosyl transferase family 3" evidence="10">
    <location>
        <begin position="94"/>
        <end position="342"/>
    </location>
</feature>
<evidence type="ECO:0000256" key="9">
    <source>
        <dbReference type="HAMAP-Rule" id="MF_00211"/>
    </source>
</evidence>
<feature type="binding site" evidence="9">
    <location>
        <position position="245"/>
    </location>
    <ligand>
        <name>Mg(2+)</name>
        <dbReference type="ChEBI" id="CHEBI:18420"/>
        <label>1</label>
    </ligand>
</feature>
<evidence type="ECO:0000256" key="8">
    <source>
        <dbReference type="ARBA" id="ARBA00061188"/>
    </source>
</evidence>
<keyword evidence="9" id="KW-0479">Metal-binding</keyword>
<dbReference type="GO" id="GO:0000287">
    <property type="term" value="F:magnesium ion binding"/>
    <property type="evidence" value="ECO:0007669"/>
    <property type="project" value="UniProtKB-UniRule"/>
</dbReference>
<sequence length="359" mass="36840">MTTPEVLPTAVGAAGPAERLDWAELLDGLVRGEDLDEANARAALDAIMRGDVPPAQVAGFLVALRAKGEQASELVGLVATMRAHAVPVRAPDGAVDTAGTGGDRSGTFNVSTLAAVVAAGAGAVVAKHGNRAASGRCGSADVLEAWGLVTDLPPEGVERCLAEAGIGFCYAPSYHPATRHVMPARRELGIRTVFNVLGPLTNPAGVRHQTVGVSDVRMAPRMAEVLARLDARHALVFTGPGGMDELSTTGPSNVWEVRDGTVTEWELEPESLGLRRASLAELQGGDVPLCRGIADEVFNGAPGAPRDIVALGAAAALYAADRAASLGEGLEAAFAAIDEGRAAATLDRWVTVAREAAAT</sequence>
<dbReference type="InterPro" id="IPR005940">
    <property type="entry name" value="Anthranilate_Pribosyl_Tfrase"/>
</dbReference>
<keyword evidence="13" id="KW-1185">Reference proteome</keyword>
<keyword evidence="9" id="KW-0460">Magnesium</keyword>
<dbReference type="FunFam" id="3.40.1030.10:FF:000002">
    <property type="entry name" value="Anthranilate phosphoribosyltransferase"/>
    <property type="match status" value="1"/>
</dbReference>
<feature type="domain" description="Glycosyl transferase family 3 N-terminal" evidence="11">
    <location>
        <begin position="24"/>
        <end position="85"/>
    </location>
</feature>
<evidence type="ECO:0000256" key="4">
    <source>
        <dbReference type="ARBA" id="ARBA00022679"/>
    </source>
</evidence>
<feature type="binding site" evidence="9">
    <location>
        <position position="139"/>
    </location>
    <ligand>
        <name>5-phospho-alpha-D-ribose 1-diphosphate</name>
        <dbReference type="ChEBI" id="CHEBI:58017"/>
    </ligand>
</feature>
<dbReference type="Gene3D" id="1.20.970.10">
    <property type="entry name" value="Transferase, Pyrimidine Nucleoside Phosphorylase, Chain C"/>
    <property type="match status" value="1"/>
</dbReference>
<dbReference type="InterPro" id="IPR017459">
    <property type="entry name" value="Glycosyl_Trfase_fam3_N_dom"/>
</dbReference>
<dbReference type="SUPFAM" id="SSF47648">
    <property type="entry name" value="Nucleoside phosphorylase/phosphoribosyltransferase N-terminal domain"/>
    <property type="match status" value="1"/>
</dbReference>
<proteinExistence type="inferred from homology"/>
<evidence type="ECO:0000256" key="6">
    <source>
        <dbReference type="ARBA" id="ARBA00023141"/>
    </source>
</evidence>
<comment type="catalytic activity">
    <reaction evidence="7 9">
        <text>N-(5-phospho-beta-D-ribosyl)anthranilate + diphosphate = 5-phospho-alpha-D-ribose 1-diphosphate + anthranilate</text>
        <dbReference type="Rhea" id="RHEA:11768"/>
        <dbReference type="ChEBI" id="CHEBI:16567"/>
        <dbReference type="ChEBI" id="CHEBI:18277"/>
        <dbReference type="ChEBI" id="CHEBI:33019"/>
        <dbReference type="ChEBI" id="CHEBI:58017"/>
        <dbReference type="EC" id="2.4.2.18"/>
    </reaction>
</comment>
<organism evidence="12 13">
    <name type="scientific">Egibacter rhizosphaerae</name>
    <dbReference type="NCBI Taxonomy" id="1670831"/>
    <lineage>
        <taxon>Bacteria</taxon>
        <taxon>Bacillati</taxon>
        <taxon>Actinomycetota</taxon>
        <taxon>Nitriliruptoria</taxon>
        <taxon>Egibacterales</taxon>
        <taxon>Egibacteraceae</taxon>
        <taxon>Egibacter</taxon>
    </lineage>
</organism>
<comment type="subunit">
    <text evidence="9">Homodimer.</text>
</comment>
<dbReference type="NCBIfam" id="TIGR01245">
    <property type="entry name" value="trpD"/>
    <property type="match status" value="1"/>
</dbReference>
<evidence type="ECO:0000313" key="13">
    <source>
        <dbReference type="Proteomes" id="UP000291469"/>
    </source>
</evidence>
<dbReference type="SUPFAM" id="SSF52418">
    <property type="entry name" value="Nucleoside phosphorylase/phosphoribosyltransferase catalytic domain"/>
    <property type="match status" value="1"/>
</dbReference>
<feature type="binding site" evidence="9">
    <location>
        <begin position="102"/>
        <end position="103"/>
    </location>
    <ligand>
        <name>5-phospho-alpha-D-ribose 1-diphosphate</name>
        <dbReference type="ChEBI" id="CHEBI:58017"/>
    </ligand>
</feature>
<feature type="binding site" evidence="9">
    <location>
        <position position="130"/>
    </location>
    <ligand>
        <name>anthranilate</name>
        <dbReference type="ChEBI" id="CHEBI:16567"/>
        <label>1</label>
    </ligand>
</feature>
<comment type="pathway">
    <text evidence="1 9">Amino-acid biosynthesis; L-tryptophan biosynthesis; L-tryptophan from chorismate: step 2/5.</text>
</comment>
<dbReference type="GO" id="GO:0000162">
    <property type="term" value="P:L-tryptophan biosynthetic process"/>
    <property type="evidence" value="ECO:0007669"/>
    <property type="project" value="UniProtKB-UniRule"/>
</dbReference>
<dbReference type="OrthoDB" id="9806430at2"/>
<feature type="binding site" evidence="9">
    <location>
        <begin position="109"/>
        <end position="112"/>
    </location>
    <ligand>
        <name>5-phospho-alpha-D-ribose 1-diphosphate</name>
        <dbReference type="ChEBI" id="CHEBI:58017"/>
    </ligand>
</feature>
<evidence type="ECO:0000313" key="12">
    <source>
        <dbReference type="EMBL" id="QBI18221.1"/>
    </source>
</evidence>
<keyword evidence="3 9" id="KW-0328">Glycosyltransferase</keyword>
<feature type="binding site" evidence="9">
    <location>
        <position position="111"/>
    </location>
    <ligand>
        <name>Mg(2+)</name>
        <dbReference type="ChEBI" id="CHEBI:18420"/>
        <label>1</label>
    </ligand>
</feature>
<feature type="binding site" evidence="9">
    <location>
        <begin position="127"/>
        <end position="135"/>
    </location>
    <ligand>
        <name>5-phospho-alpha-D-ribose 1-diphosphate</name>
        <dbReference type="ChEBI" id="CHEBI:58017"/>
    </ligand>
</feature>
<feature type="binding site" evidence="9">
    <location>
        <position position="245"/>
    </location>
    <ligand>
        <name>Mg(2+)</name>
        <dbReference type="ChEBI" id="CHEBI:18420"/>
        <label>2</label>
    </ligand>
</feature>
<dbReference type="PANTHER" id="PTHR43285">
    <property type="entry name" value="ANTHRANILATE PHOSPHORIBOSYLTRANSFERASE"/>
    <property type="match status" value="1"/>
</dbReference>
<dbReference type="UniPathway" id="UPA00035">
    <property type="reaction ID" value="UER00041"/>
</dbReference>
<dbReference type="RefSeq" id="WP_131153219.1">
    <property type="nucleotide sequence ID" value="NZ_CP036402.1"/>
</dbReference>
<dbReference type="EMBL" id="CP036402">
    <property type="protein sequence ID" value="QBI18221.1"/>
    <property type="molecule type" value="Genomic_DNA"/>
</dbReference>
<keyword evidence="5 9" id="KW-0822">Tryptophan biosynthesis</keyword>
<dbReference type="Proteomes" id="UP000291469">
    <property type="component" value="Chromosome"/>
</dbReference>
<evidence type="ECO:0000256" key="5">
    <source>
        <dbReference type="ARBA" id="ARBA00022822"/>
    </source>
</evidence>
<dbReference type="InterPro" id="IPR000312">
    <property type="entry name" value="Glycosyl_Trfase_fam3"/>
</dbReference>
<feature type="binding site" evidence="9">
    <location>
        <position position="107"/>
    </location>
    <ligand>
        <name>5-phospho-alpha-D-ribose 1-diphosphate</name>
        <dbReference type="ChEBI" id="CHEBI:58017"/>
    </ligand>
</feature>
<dbReference type="AlphaFoldDB" id="A0A411YAJ3"/>
<dbReference type="Pfam" id="PF02885">
    <property type="entry name" value="Glycos_trans_3N"/>
    <property type="match status" value="1"/>
</dbReference>
<keyword evidence="4 9" id="KW-0808">Transferase</keyword>
<feature type="binding site" evidence="9">
    <location>
        <position position="244"/>
    </location>
    <ligand>
        <name>Mg(2+)</name>
        <dbReference type="ChEBI" id="CHEBI:18420"/>
        <label>2</label>
    </ligand>
</feature>
<dbReference type="GO" id="GO:0004048">
    <property type="term" value="F:anthranilate phosphoribosyltransferase activity"/>
    <property type="evidence" value="ECO:0007669"/>
    <property type="project" value="UniProtKB-UniRule"/>
</dbReference>
<dbReference type="Gene3D" id="3.40.1030.10">
    <property type="entry name" value="Nucleoside phosphorylase/phosphoribosyltransferase catalytic domain"/>
    <property type="match status" value="1"/>
</dbReference>
<dbReference type="GO" id="GO:0005829">
    <property type="term" value="C:cytosol"/>
    <property type="evidence" value="ECO:0007669"/>
    <property type="project" value="TreeGrafter"/>
</dbReference>
<feature type="binding site" evidence="9">
    <location>
        <position position="99"/>
    </location>
    <ligand>
        <name>anthranilate</name>
        <dbReference type="ChEBI" id="CHEBI:16567"/>
        <label>1</label>
    </ligand>
</feature>
<evidence type="ECO:0000256" key="3">
    <source>
        <dbReference type="ARBA" id="ARBA00022676"/>
    </source>
</evidence>
<evidence type="ECO:0000259" key="11">
    <source>
        <dbReference type="Pfam" id="PF02885"/>
    </source>
</evidence>
<comment type="similarity">
    <text evidence="9">Belongs to the anthranilate phosphoribosyltransferase family.</text>
</comment>
<comment type="caution">
    <text evidence="9">Lacks conserved residue(s) required for the propagation of feature annotation.</text>
</comment>
<evidence type="ECO:0000259" key="10">
    <source>
        <dbReference type="Pfam" id="PF00591"/>
    </source>
</evidence>
<keyword evidence="6 9" id="KW-0057">Aromatic amino acid biosynthesis</keyword>
<name>A0A411YAJ3_9ACTN</name>
<reference evidence="12 13" key="1">
    <citation type="submission" date="2019-01" db="EMBL/GenBank/DDBJ databases">
        <title>Egibacter rhizosphaerae EGI 80759T.</title>
        <authorList>
            <person name="Chen D.-D."/>
            <person name="Tian Y."/>
            <person name="Jiao J.-Y."/>
            <person name="Zhang X.-T."/>
            <person name="Zhang Y.-G."/>
            <person name="Zhang Y."/>
            <person name="Xiao M."/>
            <person name="Shu W.-S."/>
            <person name="Li W.-J."/>
        </authorList>
    </citation>
    <scope>NUCLEOTIDE SEQUENCE [LARGE SCALE GENOMIC DNA]</scope>
    <source>
        <strain evidence="12 13">EGI 80759</strain>
    </source>
</reference>
<dbReference type="InterPro" id="IPR036320">
    <property type="entry name" value="Glycosyl_Trfase_fam3_N_dom_sf"/>
</dbReference>
<dbReference type="PANTHER" id="PTHR43285:SF2">
    <property type="entry name" value="ANTHRANILATE PHOSPHORIBOSYLTRANSFERASE"/>
    <property type="match status" value="1"/>
</dbReference>
<evidence type="ECO:0000256" key="7">
    <source>
        <dbReference type="ARBA" id="ARBA00052328"/>
    </source>
</evidence>
<feature type="binding site" evidence="9">
    <location>
        <position position="99"/>
    </location>
    <ligand>
        <name>5-phospho-alpha-D-ribose 1-diphosphate</name>
        <dbReference type="ChEBI" id="CHEBI:58017"/>
    </ligand>
</feature>
<feature type="binding site" evidence="9">
    <location>
        <position position="185"/>
    </location>
    <ligand>
        <name>anthranilate</name>
        <dbReference type="ChEBI" id="CHEBI:16567"/>
        <label>2</label>
    </ligand>
</feature>
<dbReference type="KEGG" id="erz:ER308_00615"/>
<gene>
    <name evidence="9 12" type="primary">trpD</name>
    <name evidence="12" type="ORF">ER308_00615</name>
</gene>
<dbReference type="EC" id="2.4.2.18" evidence="9"/>
<comment type="function">
    <text evidence="9">Catalyzes the transfer of the phosphoribosyl group of 5-phosphorylribose-1-pyrophosphate (PRPP) to anthranilate to yield N-(5'-phosphoribosyl)-anthranilate (PRA).</text>
</comment>
<keyword evidence="2 9" id="KW-0028">Amino-acid biosynthesis</keyword>
<dbReference type="InterPro" id="IPR035902">
    <property type="entry name" value="Nuc_phospho_transferase"/>
</dbReference>
<dbReference type="Pfam" id="PF00591">
    <property type="entry name" value="Glycos_transf_3"/>
    <property type="match status" value="1"/>
</dbReference>
<protein>
    <recommendedName>
        <fullName evidence="9">Anthranilate phosphoribosyltransferase</fullName>
        <ecNumber evidence="9">2.4.2.18</ecNumber>
    </recommendedName>
</protein>
<dbReference type="HAMAP" id="MF_00211">
    <property type="entry name" value="TrpD"/>
    <property type="match status" value="1"/>
</dbReference>
<evidence type="ECO:0000256" key="1">
    <source>
        <dbReference type="ARBA" id="ARBA00004907"/>
    </source>
</evidence>
<comment type="cofactor">
    <cofactor evidence="9">
        <name>Mg(2+)</name>
        <dbReference type="ChEBI" id="CHEBI:18420"/>
    </cofactor>
    <text evidence="9">Binds 2 magnesium ions per monomer.</text>
</comment>